<evidence type="ECO:0000256" key="1">
    <source>
        <dbReference type="SAM" id="MobiDB-lite"/>
    </source>
</evidence>
<dbReference type="AlphaFoldDB" id="A0A5Y3V2F8"/>
<feature type="compositionally biased region" description="Low complexity" evidence="1">
    <location>
        <begin position="65"/>
        <end position="80"/>
    </location>
</feature>
<organism evidence="2">
    <name type="scientific">Salmonella enterica subsp. salamae</name>
    <dbReference type="NCBI Taxonomy" id="59202"/>
    <lineage>
        <taxon>Bacteria</taxon>
        <taxon>Pseudomonadati</taxon>
        <taxon>Pseudomonadota</taxon>
        <taxon>Gammaproteobacteria</taxon>
        <taxon>Enterobacterales</taxon>
        <taxon>Enterobacteriaceae</taxon>
        <taxon>Salmonella</taxon>
    </lineage>
</organism>
<gene>
    <name evidence="2" type="ORF">FNJ06_20525</name>
</gene>
<dbReference type="Proteomes" id="UP000839824">
    <property type="component" value="Unassembled WGS sequence"/>
</dbReference>
<accession>A0A5Y3V2F8</accession>
<proteinExistence type="predicted"/>
<evidence type="ECO:0000313" key="2">
    <source>
        <dbReference type="EMBL" id="ECJ2327936.1"/>
    </source>
</evidence>
<protein>
    <submittedName>
        <fullName evidence="2">Uncharacterized protein</fullName>
    </submittedName>
</protein>
<dbReference type="EMBL" id="AAIXRY010000026">
    <property type="protein sequence ID" value="ECJ2327936.1"/>
    <property type="molecule type" value="Genomic_DNA"/>
</dbReference>
<feature type="region of interest" description="Disordered" evidence="1">
    <location>
        <begin position="20"/>
        <end position="80"/>
    </location>
</feature>
<reference evidence="2" key="1">
    <citation type="submission" date="2019-07" db="EMBL/GenBank/DDBJ databases">
        <authorList>
            <person name="Ashton P.M."/>
            <person name="Dallman T."/>
            <person name="Nair S."/>
            <person name="De Pinna E."/>
            <person name="Peters T."/>
            <person name="Grant K."/>
        </authorList>
    </citation>
    <scope>NUCLEOTIDE SEQUENCE [LARGE SCALE GENOMIC DNA]</scope>
    <source>
        <strain evidence="2">598112</strain>
    </source>
</reference>
<comment type="caution">
    <text evidence="2">The sequence shown here is derived from an EMBL/GenBank/DDBJ whole genome shotgun (WGS) entry which is preliminary data.</text>
</comment>
<name>A0A5Y3V2F8_SALER</name>
<sequence length="80" mass="8509">MKASTSVNPCICSVRARVEARRKPQTARDVTHREAGTAWRMSQKSGAAARHPKKKKPEAIPPASPHAASSAFSTSTSAIP</sequence>